<name>A0A0H4TPK8_9EURY</name>
<feature type="region of interest" description="Disordered" evidence="1">
    <location>
        <begin position="1"/>
        <end position="40"/>
    </location>
</feature>
<feature type="compositionally biased region" description="Low complexity" evidence="1">
    <location>
        <begin position="207"/>
        <end position="222"/>
    </location>
</feature>
<proteinExistence type="predicted"/>
<feature type="compositionally biased region" description="Polar residues" evidence="1">
    <location>
        <begin position="179"/>
        <end position="195"/>
    </location>
</feature>
<reference evidence="2" key="1">
    <citation type="journal article" date="2015" name="ISME J.">
        <title>Aquifer environment selects for microbial species cohorts in sediment and groundwater.</title>
        <authorList>
            <person name="Hug L.A."/>
            <person name="Thomas B.C."/>
            <person name="Brown C.T."/>
            <person name="Frischkorn K.R."/>
            <person name="Williams K.H."/>
            <person name="Tringe S.G."/>
            <person name="Banfield J.F."/>
        </authorList>
    </citation>
    <scope>NUCLEOTIDE SEQUENCE</scope>
</reference>
<feature type="compositionally biased region" description="Basic and acidic residues" evidence="1">
    <location>
        <begin position="164"/>
        <end position="177"/>
    </location>
</feature>
<dbReference type="AlphaFoldDB" id="A0A0H4TPK8"/>
<accession>A0A0H4TPK8</accession>
<feature type="region of interest" description="Disordered" evidence="1">
    <location>
        <begin position="56"/>
        <end position="222"/>
    </location>
</feature>
<evidence type="ECO:0000256" key="1">
    <source>
        <dbReference type="SAM" id="MobiDB-lite"/>
    </source>
</evidence>
<evidence type="ECO:0000313" key="2">
    <source>
        <dbReference type="EMBL" id="AKQ02674.1"/>
    </source>
</evidence>
<dbReference type="EMBL" id="KT007002">
    <property type="protein sequence ID" value="AKQ02674.1"/>
    <property type="molecule type" value="Genomic_DNA"/>
</dbReference>
<feature type="compositionally biased region" description="Basic residues" evidence="1">
    <location>
        <begin position="124"/>
        <end position="142"/>
    </location>
</feature>
<sequence>MDAAASAPTDRSPIRDASRRIPPVPQNGSRRTPAVGTRERFTRALASFGWREMGREKGLRATLRFSRAERSTRWKTRPRTNSSAARSRRSTCGWARSTVPVRPRSEPRAPSTPRISRSIPMPRARTRNRRPARSWSRAHARTSSKDPRTSSSQTTWASPRRARDRGTGPEASARRTLDPTASSRTITPSASNAARTSARGRVGCSPESSTTTRTRAEASGAT</sequence>
<organism evidence="2">
    <name type="scientific">uncultured euryarchaeote Rifle_16ft_4_minimus_37664</name>
    <dbReference type="NCBI Taxonomy" id="1665194"/>
    <lineage>
        <taxon>Archaea</taxon>
        <taxon>Methanobacteriati</taxon>
        <taxon>Methanobacteriota</taxon>
        <taxon>environmental samples</taxon>
    </lineage>
</organism>
<protein>
    <submittedName>
        <fullName evidence="2">Uncharacterized protein</fullName>
    </submittedName>
</protein>